<name>A0A7U3ZQH6_RUNSL</name>
<evidence type="ECO:0000259" key="1">
    <source>
        <dbReference type="Pfam" id="PF04717"/>
    </source>
</evidence>
<dbReference type="KEGG" id="rsi:Runsl_5217"/>
<dbReference type="Gene3D" id="2.30.110.50">
    <property type="match status" value="1"/>
</dbReference>
<dbReference type="Pfam" id="PF05954">
    <property type="entry name" value="Phage_GPD"/>
    <property type="match status" value="1"/>
</dbReference>
<dbReference type="SUPFAM" id="SSF69349">
    <property type="entry name" value="Phage fibre proteins"/>
    <property type="match status" value="1"/>
</dbReference>
<evidence type="ECO:0000313" key="2">
    <source>
        <dbReference type="EMBL" id="AEI51517.1"/>
    </source>
</evidence>
<accession>A0A7U3ZQH6</accession>
<dbReference type="Gene3D" id="2.40.50.230">
    <property type="entry name" value="Gp5 N-terminal domain"/>
    <property type="match status" value="1"/>
</dbReference>
<dbReference type="EMBL" id="CP002859">
    <property type="protein sequence ID" value="AEI51517.1"/>
    <property type="molecule type" value="Genomic_DNA"/>
</dbReference>
<dbReference type="Proteomes" id="UP000000493">
    <property type="component" value="Chromosome"/>
</dbReference>
<dbReference type="Pfam" id="PF04717">
    <property type="entry name" value="Phage_base_V"/>
    <property type="match status" value="1"/>
</dbReference>
<sequence>MPSTIQLLAAVEININGLTLKRISSISISQPFENHHTFEISISPDMLPEKSTTIDLKKLAEQVVGEVAVIKLKQGQKQEDGSIQEKQTRTFKGIATTIRLNKGSSTSNTIVISGVSNTAVLSAGRTTRSFTDKSLGDIVQKVLSPFGGLSKKIAPSYTSPIRYVTQYEEDNFHFLQRLAEEYGEWMFYDGEQFVFGKSGRDKGSEVTLKHGENIFDMQYSLRVTPLNLKGLNYDYYNHLTYEAPSSGENVSGLGTFAMVGLHKSDAVFSDEPVEIGYQNHREKSTLKKAVRLKKSEQANKLAVLTGRTPEMELKLGGIVKVVDTYVNDQNKAEVIDYGSFVVTRLSHYLDTRGVYQCHFEAVPQDTDFAPADYRILSPNAEPQPAVVMQVDDKDSMGRVKVQFPWQKNDNEITPWIRVVHPMAARDRGMYFIPEIDEVVFVDFEFGNPDVPFVTGSMYHGQAKPGDLFEAKNNIKGIITKGGNHIIIDDTDGKEKIKIYNRESKNEIELSIDGEASIKAKSNGTIYLEAAKGIEMKAPKITMEADNEVDINAGNSVKVEGMTVDVNAQASGSFKTSAQLELNGGSMAVLKAAMVMIN</sequence>
<dbReference type="RefSeq" id="WP_013930790.1">
    <property type="nucleotide sequence ID" value="NC_015703.1"/>
</dbReference>
<dbReference type="InterPro" id="IPR006531">
    <property type="entry name" value="Gp5/Vgr_OB"/>
</dbReference>
<reference evidence="2 3" key="2">
    <citation type="journal article" date="2012" name="Stand. Genomic Sci.">
        <title>Complete genome sequence of the aquatic bacterium Runella slithyformis type strain (LSU 4(T)).</title>
        <authorList>
            <person name="Copeland A."/>
            <person name="Zhang X."/>
            <person name="Misra M."/>
            <person name="Lapidus A."/>
            <person name="Nolan M."/>
            <person name="Lucas S."/>
            <person name="Deshpande S."/>
            <person name="Cheng J.F."/>
            <person name="Tapia R."/>
            <person name="Goodwin L.A."/>
            <person name="Pitluck S."/>
            <person name="Liolios K."/>
            <person name="Pagani I."/>
            <person name="Ivanova N."/>
            <person name="Mikhailova N."/>
            <person name="Pati A."/>
            <person name="Chen A."/>
            <person name="Palaniappan K."/>
            <person name="Land M."/>
            <person name="Hauser L."/>
            <person name="Pan C."/>
            <person name="Jeffries C.D."/>
            <person name="Detter J.C."/>
            <person name="Brambilla E.M."/>
            <person name="Rohde M."/>
            <person name="Djao O.D."/>
            <person name="Goker M."/>
            <person name="Sikorski J."/>
            <person name="Tindall B.J."/>
            <person name="Woyke T."/>
            <person name="Bristow J."/>
            <person name="Eisen J.A."/>
            <person name="Markowitz V."/>
            <person name="Hugenholtz P."/>
            <person name="Kyrpides N.C."/>
            <person name="Klenk H.P."/>
            <person name="Mavromatis K."/>
        </authorList>
    </citation>
    <scope>NUCLEOTIDE SEQUENCE [LARGE SCALE GENOMIC DNA]</scope>
    <source>
        <strain evidence="3">ATCC 29530 / DSM 19594 / LMG 11500 / NCIMB 11436 / LSU 4</strain>
    </source>
</reference>
<protein>
    <submittedName>
        <fullName evidence="2">Rhs element Vgr protein</fullName>
    </submittedName>
</protein>
<keyword evidence="3" id="KW-1185">Reference proteome</keyword>
<dbReference type="SUPFAM" id="SSF69255">
    <property type="entry name" value="gp5 N-terminal domain-like"/>
    <property type="match status" value="1"/>
</dbReference>
<dbReference type="Gene3D" id="3.55.50.10">
    <property type="entry name" value="Baseplate protein-like domains"/>
    <property type="match status" value="1"/>
</dbReference>
<gene>
    <name evidence="2" type="ordered locus">Runsl_5217</name>
</gene>
<dbReference type="AlphaFoldDB" id="A0A7U3ZQH6"/>
<organism evidence="2 3">
    <name type="scientific">Runella slithyformis (strain ATCC 29530 / DSM 19594 / LMG 11500 / NCIMB 11436 / LSU 4)</name>
    <dbReference type="NCBI Taxonomy" id="761193"/>
    <lineage>
        <taxon>Bacteria</taxon>
        <taxon>Pseudomonadati</taxon>
        <taxon>Bacteroidota</taxon>
        <taxon>Cytophagia</taxon>
        <taxon>Cytophagales</taxon>
        <taxon>Spirosomataceae</taxon>
        <taxon>Runella</taxon>
    </lineage>
</organism>
<evidence type="ECO:0000313" key="3">
    <source>
        <dbReference type="Proteomes" id="UP000000493"/>
    </source>
</evidence>
<reference evidence="3" key="1">
    <citation type="submission" date="2011-06" db="EMBL/GenBank/DDBJ databases">
        <title>The complete genome of chromosome of Runella slithyformis DSM 19594.</title>
        <authorList>
            <consortium name="US DOE Joint Genome Institute (JGI-PGF)"/>
            <person name="Lucas S."/>
            <person name="Han J."/>
            <person name="Lapidus A."/>
            <person name="Bruce D."/>
            <person name="Goodwin L."/>
            <person name="Pitluck S."/>
            <person name="Peters L."/>
            <person name="Kyrpides N."/>
            <person name="Mavromatis K."/>
            <person name="Ivanova N."/>
            <person name="Ovchinnikova G."/>
            <person name="Zhang X."/>
            <person name="Misra M."/>
            <person name="Detter J.C."/>
            <person name="Tapia R."/>
            <person name="Han C."/>
            <person name="Land M."/>
            <person name="Hauser L."/>
            <person name="Markowitz V."/>
            <person name="Cheng J.-F."/>
            <person name="Hugenholtz P."/>
            <person name="Woyke T."/>
            <person name="Wu D."/>
            <person name="Tindall B."/>
            <person name="Faehrich R."/>
            <person name="Brambilla E."/>
            <person name="Klenk H.-P."/>
            <person name="Eisen J.A."/>
        </authorList>
    </citation>
    <scope>NUCLEOTIDE SEQUENCE [LARGE SCALE GENOMIC DNA]</scope>
    <source>
        <strain evidence="3">ATCC 29530 / DSM 19594 / LMG 11500 / NCIMB 11436 / LSU 4</strain>
    </source>
</reference>
<feature type="domain" description="Gp5/Type VI secretion system Vgr protein OB-fold" evidence="1">
    <location>
        <begin position="383"/>
        <end position="458"/>
    </location>
</feature>
<dbReference type="InterPro" id="IPR037026">
    <property type="entry name" value="Vgr_OB-fold_dom_sf"/>
</dbReference>
<proteinExistence type="predicted"/>
<dbReference type="SUPFAM" id="SSF69279">
    <property type="entry name" value="Phage tail proteins"/>
    <property type="match status" value="1"/>
</dbReference>